<dbReference type="CDD" id="cd16018">
    <property type="entry name" value="Enpp"/>
    <property type="match status" value="1"/>
</dbReference>
<reference evidence="2 3" key="1">
    <citation type="submission" date="2021-08" db="EMBL/GenBank/DDBJ databases">
        <title>Complete genome sequence of Leptospira kobayashii strain E30.</title>
        <authorList>
            <person name="Nakao R."/>
            <person name="Nakamura S."/>
            <person name="Masuzawa T."/>
            <person name="Koizumi N."/>
        </authorList>
    </citation>
    <scope>NUCLEOTIDE SEQUENCE [LARGE SCALE GENOMIC DNA]</scope>
    <source>
        <strain evidence="2 3">E30</strain>
    </source>
</reference>
<keyword evidence="1" id="KW-1133">Transmembrane helix</keyword>
<evidence type="ECO:0000313" key="3">
    <source>
        <dbReference type="Proteomes" id="UP000245263"/>
    </source>
</evidence>
<dbReference type="EMBL" id="AP025028">
    <property type="protein sequence ID" value="BDA78978.1"/>
    <property type="molecule type" value="Genomic_DNA"/>
</dbReference>
<evidence type="ECO:0008006" key="4">
    <source>
        <dbReference type="Google" id="ProtNLM"/>
    </source>
</evidence>
<dbReference type="PANTHER" id="PTHR10151">
    <property type="entry name" value="ECTONUCLEOTIDE PYROPHOSPHATASE/PHOSPHODIESTERASE"/>
    <property type="match status" value="1"/>
</dbReference>
<evidence type="ECO:0000256" key="1">
    <source>
        <dbReference type="SAM" id="Phobius"/>
    </source>
</evidence>
<organism evidence="2 3">
    <name type="scientific">Leptospira kobayashii</name>
    <dbReference type="NCBI Taxonomy" id="1917830"/>
    <lineage>
        <taxon>Bacteria</taxon>
        <taxon>Pseudomonadati</taxon>
        <taxon>Spirochaetota</taxon>
        <taxon>Spirochaetia</taxon>
        <taxon>Leptospirales</taxon>
        <taxon>Leptospiraceae</taxon>
        <taxon>Leptospira</taxon>
    </lineage>
</organism>
<gene>
    <name evidence="2" type="ORF">LPTSP3_g19080</name>
</gene>
<dbReference type="SUPFAM" id="SSF53649">
    <property type="entry name" value="Alkaline phosphatase-like"/>
    <property type="match status" value="1"/>
</dbReference>
<dbReference type="Proteomes" id="UP000245263">
    <property type="component" value="Chromosome 1"/>
</dbReference>
<dbReference type="Pfam" id="PF01663">
    <property type="entry name" value="Phosphodiest"/>
    <property type="match status" value="1"/>
</dbReference>
<dbReference type="InterPro" id="IPR017850">
    <property type="entry name" value="Alkaline_phosphatase_core_sf"/>
</dbReference>
<accession>A0ABN6KGT5</accession>
<keyword evidence="1" id="KW-0812">Transmembrane</keyword>
<name>A0ABN6KGT5_9LEPT</name>
<dbReference type="InterPro" id="IPR002591">
    <property type="entry name" value="Phosphodiest/P_Trfase"/>
</dbReference>
<proteinExistence type="predicted"/>
<dbReference type="PANTHER" id="PTHR10151:SF120">
    <property type="entry name" value="BIS(5'-ADENOSYL)-TRIPHOSPHATASE"/>
    <property type="match status" value="1"/>
</dbReference>
<dbReference type="Gene3D" id="3.40.720.10">
    <property type="entry name" value="Alkaline Phosphatase, subunit A"/>
    <property type="match status" value="1"/>
</dbReference>
<sequence length="471" mass="53597">MYPFSQKNFFPLNKNKGKILISATFPFIIKSICLSWLFSIGFTFILISFSFQNLNAKPKKKKETIKQKLIVLSVDGFPGYYFDSPEILSLIPNLKEFSEKSSFSREIQTVNPSVTYPAHTSMVTGVDPSVHGILNNTLVDPFEKNDGGWTWYSEDIKVKTLWDYAKLKSKKTGNVFWPVTVGADVDYNLPQIWRKRIPEDDKLLRALSSKGLHKRAELAVGEPLNDVTKDLVKFRTGFWMFETFQPDLLLLYTTDLDSTHHAYGPGSAEAKEKLKQIDSEFGEFIRALDLYNRKDLALLLISDHGFSYGESLCQPNVYLLNKGWIQTDLQTYDFIFKSSGGSAILLPGNRNVLTDEERVSLKNDLEMNCPGTKWRGDKEDIAELRKSQHPDALGLLSTKAKIYISGSRKGPVFQTVKQPIYGHGYDNQNPEMKTIGGFYLKGMKNRDDWKMDSVKDVFANVCKYLSLDCKN</sequence>
<evidence type="ECO:0000313" key="2">
    <source>
        <dbReference type="EMBL" id="BDA78978.1"/>
    </source>
</evidence>
<feature type="transmembrane region" description="Helical" evidence="1">
    <location>
        <begin position="20"/>
        <end position="51"/>
    </location>
</feature>
<protein>
    <recommendedName>
        <fullName evidence="4">Type I phosphodiesterase/nucleotide pyrophosphatase</fullName>
    </recommendedName>
</protein>
<keyword evidence="1" id="KW-0472">Membrane</keyword>
<keyword evidence="3" id="KW-1185">Reference proteome</keyword>